<dbReference type="EMBL" id="VSSQ01086153">
    <property type="protein sequence ID" value="MPN33584.1"/>
    <property type="molecule type" value="Genomic_DNA"/>
</dbReference>
<comment type="caution">
    <text evidence="1">The sequence shown here is derived from an EMBL/GenBank/DDBJ whole genome shotgun (WGS) entry which is preliminary data.</text>
</comment>
<protein>
    <submittedName>
        <fullName evidence="1">Uncharacterized protein</fullName>
    </submittedName>
</protein>
<sequence>MIAQLVKTGRTVSVIDVFAVWFMTDHNHIGSGFHEKLRRNAVGSAIGTVQHHTDTGKIAGESFCDVLHIDFFRLLKGFD</sequence>
<evidence type="ECO:0000313" key="1">
    <source>
        <dbReference type="EMBL" id="MPN33584.1"/>
    </source>
</evidence>
<gene>
    <name evidence="1" type="ORF">SDC9_181073</name>
</gene>
<dbReference type="AlphaFoldDB" id="A0A645HBW7"/>
<proteinExistence type="predicted"/>
<reference evidence="1" key="1">
    <citation type="submission" date="2019-08" db="EMBL/GenBank/DDBJ databases">
        <authorList>
            <person name="Kucharzyk K."/>
            <person name="Murdoch R.W."/>
            <person name="Higgins S."/>
            <person name="Loffler F."/>
        </authorList>
    </citation>
    <scope>NUCLEOTIDE SEQUENCE</scope>
</reference>
<organism evidence="1">
    <name type="scientific">bioreactor metagenome</name>
    <dbReference type="NCBI Taxonomy" id="1076179"/>
    <lineage>
        <taxon>unclassified sequences</taxon>
        <taxon>metagenomes</taxon>
        <taxon>ecological metagenomes</taxon>
    </lineage>
</organism>
<accession>A0A645HBW7</accession>
<name>A0A645HBW7_9ZZZZ</name>